<evidence type="ECO:0000313" key="1">
    <source>
        <dbReference type="EMBL" id="MDN0064191.1"/>
    </source>
</evidence>
<sequence length="60" mass="7239">MRSEAQKRAESAYRKKTKQVVIRFYPAPGDDDELYDWIKSQENVTEYLKELVRADMKTRR</sequence>
<proteinExistence type="predicted"/>
<protein>
    <recommendedName>
        <fullName evidence="3">Antitoxin</fullName>
    </recommendedName>
</protein>
<reference evidence="1" key="2">
    <citation type="submission" date="2024-05" db="EMBL/GenBank/DDBJ databases">
        <title>Identification and characterization of horizontal gene transfer across gut microbiota members of farm animals based on homology search.</title>
        <authorList>
            <person name="Schwarzerova J."/>
            <person name="Nykrynova M."/>
            <person name="Jureckova K."/>
            <person name="Cejkova D."/>
            <person name="Rychlik I."/>
        </authorList>
    </citation>
    <scope>NUCLEOTIDE SEQUENCE</scope>
    <source>
        <strain evidence="1">176_SSukc20</strain>
    </source>
</reference>
<keyword evidence="2" id="KW-1185">Reference proteome</keyword>
<dbReference type="Proteomes" id="UP001168435">
    <property type="component" value="Unassembled WGS sequence"/>
</dbReference>
<evidence type="ECO:0008006" key="3">
    <source>
        <dbReference type="Google" id="ProtNLM"/>
    </source>
</evidence>
<accession>A0ABT7XFJ9</accession>
<evidence type="ECO:0000313" key="2">
    <source>
        <dbReference type="Proteomes" id="UP001168435"/>
    </source>
</evidence>
<name>A0ABT7XFJ9_9ACTN</name>
<comment type="caution">
    <text evidence="1">The sequence shown here is derived from an EMBL/GenBank/DDBJ whole genome shotgun (WGS) entry which is preliminary data.</text>
</comment>
<dbReference type="RefSeq" id="WP_289820867.1">
    <property type="nucleotide sequence ID" value="NZ_JAUEIM010000020.1"/>
</dbReference>
<reference evidence="1" key="1">
    <citation type="submission" date="2023-06" db="EMBL/GenBank/DDBJ databases">
        <authorList>
            <person name="Zeman M."/>
            <person name="Kubasova T."/>
            <person name="Jahodarova E."/>
            <person name="Nykrynova M."/>
            <person name="Rychlik I."/>
        </authorList>
    </citation>
    <scope>NUCLEOTIDE SEQUENCE</scope>
    <source>
        <strain evidence="1">176_SSukc20</strain>
    </source>
</reference>
<gene>
    <name evidence="1" type="ORF">QVN30_07710</name>
</gene>
<organism evidence="1 2">
    <name type="scientific">Collinsella ihumii</name>
    <dbReference type="NCBI Taxonomy" id="1720204"/>
    <lineage>
        <taxon>Bacteria</taxon>
        <taxon>Bacillati</taxon>
        <taxon>Actinomycetota</taxon>
        <taxon>Coriobacteriia</taxon>
        <taxon>Coriobacteriales</taxon>
        <taxon>Coriobacteriaceae</taxon>
        <taxon>Collinsella</taxon>
    </lineage>
</organism>
<dbReference type="EMBL" id="JAUEIQ010000007">
    <property type="protein sequence ID" value="MDN0064191.1"/>
    <property type="molecule type" value="Genomic_DNA"/>
</dbReference>